<keyword evidence="1" id="KW-0732">Signal</keyword>
<dbReference type="EMBL" id="GACK01004222">
    <property type="protein sequence ID" value="JAA60812.1"/>
    <property type="molecule type" value="mRNA"/>
</dbReference>
<dbReference type="GO" id="GO:0004867">
    <property type="term" value="F:serine-type endopeptidase inhibitor activity"/>
    <property type="evidence" value="ECO:0007669"/>
    <property type="project" value="InterPro"/>
</dbReference>
<protein>
    <submittedName>
        <fullName evidence="2">Putative secreted peptide</fullName>
    </submittedName>
</protein>
<feature type="signal peptide" evidence="1">
    <location>
        <begin position="1"/>
        <end position="18"/>
    </location>
</feature>
<reference evidence="2" key="2">
    <citation type="journal article" date="2015" name="J. Proteomics">
        <title>Sexual differences in the sialomes of the zebra tick, Rhipicephalus pulchellus.</title>
        <authorList>
            <person name="Tan A.W."/>
            <person name="Francischetti I.M."/>
            <person name="Slovak M."/>
            <person name="Kini R.M."/>
            <person name="Ribeiro J.M."/>
        </authorList>
    </citation>
    <scope>NUCLEOTIDE SEQUENCE</scope>
    <source>
        <tissue evidence="2">Salivary gland</tissue>
    </source>
</reference>
<name>L7MAA5_RHIPC</name>
<accession>L7MAA5</accession>
<dbReference type="SUPFAM" id="SSF57362">
    <property type="entry name" value="BPTI-like"/>
    <property type="match status" value="1"/>
</dbReference>
<reference evidence="2" key="1">
    <citation type="submission" date="2012-11" db="EMBL/GenBank/DDBJ databases">
        <authorList>
            <person name="Lucero-Rivera Y.E."/>
            <person name="Tovar-Ramirez D."/>
        </authorList>
    </citation>
    <scope>NUCLEOTIDE SEQUENCE</scope>
    <source>
        <tissue evidence="2">Salivary gland</tissue>
    </source>
</reference>
<proteinExistence type="evidence at transcript level"/>
<organism evidence="2">
    <name type="scientific">Rhipicephalus pulchellus</name>
    <name type="common">Yellow backed tick</name>
    <name type="synonym">Dermacentor pulchellus</name>
    <dbReference type="NCBI Taxonomy" id="72859"/>
    <lineage>
        <taxon>Eukaryota</taxon>
        <taxon>Metazoa</taxon>
        <taxon>Ecdysozoa</taxon>
        <taxon>Arthropoda</taxon>
        <taxon>Chelicerata</taxon>
        <taxon>Arachnida</taxon>
        <taxon>Acari</taxon>
        <taxon>Parasitiformes</taxon>
        <taxon>Ixodida</taxon>
        <taxon>Ixodoidea</taxon>
        <taxon>Ixodidae</taxon>
        <taxon>Rhipicephalinae</taxon>
        <taxon>Rhipicephalus</taxon>
        <taxon>Rhipicephalus</taxon>
    </lineage>
</organism>
<sequence length="117" mass="13436">MQKEVFVLLPLLFAPAIGGGEQYKRKELKGCDSKYHGDPTDPSPCRWRKCQTPCMHVRYDWFYSPFYRMCLLSDETYCGVADNRYTSCKVCMDICNASICAEHITTTPPPFDDAFDV</sequence>
<dbReference type="InterPro" id="IPR036880">
    <property type="entry name" value="Kunitz_BPTI_sf"/>
</dbReference>
<evidence type="ECO:0000313" key="2">
    <source>
        <dbReference type="EMBL" id="JAA60812.1"/>
    </source>
</evidence>
<feature type="chain" id="PRO_5003981162" evidence="1">
    <location>
        <begin position="19"/>
        <end position="117"/>
    </location>
</feature>
<dbReference type="AlphaFoldDB" id="L7MAA5"/>
<evidence type="ECO:0000256" key="1">
    <source>
        <dbReference type="SAM" id="SignalP"/>
    </source>
</evidence>